<comment type="caution">
    <text evidence="1">The sequence shown here is derived from an EMBL/GenBank/DDBJ whole genome shotgun (WGS) entry which is preliminary data.</text>
</comment>
<evidence type="ECO:0000313" key="2">
    <source>
        <dbReference type="Proteomes" id="UP001160390"/>
    </source>
</evidence>
<protein>
    <submittedName>
        <fullName evidence="1">Uncharacterized protein</fullName>
    </submittedName>
</protein>
<dbReference type="EMBL" id="CABFNP030000754">
    <property type="protein sequence ID" value="CAI6084756.1"/>
    <property type="molecule type" value="Genomic_DNA"/>
</dbReference>
<reference evidence="1" key="1">
    <citation type="submission" date="2023-01" db="EMBL/GenBank/DDBJ databases">
        <authorList>
            <person name="Piombo E."/>
        </authorList>
    </citation>
    <scope>NUCLEOTIDE SEQUENCE</scope>
</reference>
<keyword evidence="2" id="KW-1185">Reference proteome</keyword>
<proteinExistence type="predicted"/>
<dbReference type="Proteomes" id="UP001160390">
    <property type="component" value="Unassembled WGS sequence"/>
</dbReference>
<organism evidence="1 2">
    <name type="scientific">Clonostachys chloroleuca</name>
    <dbReference type="NCBI Taxonomy" id="1926264"/>
    <lineage>
        <taxon>Eukaryota</taxon>
        <taxon>Fungi</taxon>
        <taxon>Dikarya</taxon>
        <taxon>Ascomycota</taxon>
        <taxon>Pezizomycotina</taxon>
        <taxon>Sordariomycetes</taxon>
        <taxon>Hypocreomycetidae</taxon>
        <taxon>Hypocreales</taxon>
        <taxon>Bionectriaceae</taxon>
        <taxon>Clonostachys</taxon>
    </lineage>
</organism>
<name>A0AA35LXK1_9HYPO</name>
<gene>
    <name evidence="1" type="ORF">CCHLO57077_00005003</name>
</gene>
<dbReference type="AlphaFoldDB" id="A0AA35LXK1"/>
<accession>A0AA35LXK1</accession>
<evidence type="ECO:0000313" key="1">
    <source>
        <dbReference type="EMBL" id="CAI6084756.1"/>
    </source>
</evidence>
<sequence length="137" mass="15356">MGLLDARVKGFERDGASVWNWNKKDGMARREKSGESCMRRQFYWCLVAGAPYLIPIGQEYRTPTEHDDDLEPGCRFPNHVLTNDGPPLGNFAFHPFGYKYVALAGFSIKGIILFLSGSIDANNFAQGLMRSLPILVQ</sequence>